<reference evidence="1 2" key="1">
    <citation type="submission" date="2020-02" db="EMBL/GenBank/DDBJ databases">
        <title>The draft genome of Grimontia sedimenta sp. nov., isolated from benthic sediments near coral reefs south of Kuwait.</title>
        <authorList>
            <person name="Mahmoud H.M."/>
            <person name="Jose L."/>
            <person name="Eapen S."/>
        </authorList>
    </citation>
    <scope>NUCLEOTIDE SEQUENCE [LARGE SCALE GENOMIC DNA]</scope>
    <source>
        <strain evidence="1 2">S25</strain>
    </source>
</reference>
<organism evidence="1 2">
    <name type="scientific">Grimontia sedimenti</name>
    <dbReference type="NCBI Taxonomy" id="2711294"/>
    <lineage>
        <taxon>Bacteria</taxon>
        <taxon>Pseudomonadati</taxon>
        <taxon>Pseudomonadota</taxon>
        <taxon>Gammaproteobacteria</taxon>
        <taxon>Vibrionales</taxon>
        <taxon>Vibrionaceae</taxon>
        <taxon>Grimontia</taxon>
    </lineage>
</organism>
<dbReference type="EMBL" id="JAALDL010000014">
    <property type="protein sequence ID" value="NGN99423.1"/>
    <property type="molecule type" value="Genomic_DNA"/>
</dbReference>
<protein>
    <recommendedName>
        <fullName evidence="3">DUF3887 domain-containing protein</fullName>
    </recommendedName>
</protein>
<gene>
    <name evidence="1" type="ORF">G5S52_17745</name>
</gene>
<sequence>MKFLLAICIFVISFNSSSSERANLDELTKPIFDSLKSGKIEKIPSLALSNSKIIKYFSEVDLEQFDTQFASEFKVLGKYYSHSLIHEQGIEGAFWAKWYLLKFERQPIVLYVEFYRPDETWGIQSIKLKNDVDDMIEKSGDYEIGTLGIED</sequence>
<evidence type="ECO:0008006" key="3">
    <source>
        <dbReference type="Google" id="ProtNLM"/>
    </source>
</evidence>
<keyword evidence="2" id="KW-1185">Reference proteome</keyword>
<evidence type="ECO:0000313" key="1">
    <source>
        <dbReference type="EMBL" id="NGN99423.1"/>
    </source>
</evidence>
<proteinExistence type="predicted"/>
<accession>A0A6M1RAY5</accession>
<evidence type="ECO:0000313" key="2">
    <source>
        <dbReference type="Proteomes" id="UP000473008"/>
    </source>
</evidence>
<dbReference type="AlphaFoldDB" id="A0A6M1RAY5"/>
<comment type="caution">
    <text evidence="1">The sequence shown here is derived from an EMBL/GenBank/DDBJ whole genome shotgun (WGS) entry which is preliminary data.</text>
</comment>
<dbReference type="RefSeq" id="WP_165016909.1">
    <property type="nucleotide sequence ID" value="NZ_JAALDL010000014.1"/>
</dbReference>
<dbReference type="Proteomes" id="UP000473008">
    <property type="component" value="Unassembled WGS sequence"/>
</dbReference>
<name>A0A6M1RAY5_9GAMM</name>